<sequence>MPLVPFEPFRQLDNFRRELDRFFNNDAALFQTGTLGFGNFNVDVYETEGEVVARCDIPGLQKREDVSIAIDNNVLSINGSVHRVNEVRAENMHRQERFTGRFQRAVALPASVSPEGVKATYKNGVLEVRMKKSPVNSQRRIDVEFY</sequence>
<name>A0A2W1NBN6_PAEXE</name>
<dbReference type="InterPro" id="IPR031107">
    <property type="entry name" value="Small_HSP"/>
</dbReference>
<dbReference type="CDD" id="cd06464">
    <property type="entry name" value="ACD_sHsps-like"/>
    <property type="match status" value="1"/>
</dbReference>
<organism evidence="4 5">
    <name type="scientific">Paenibacillus xerothermodurans</name>
    <dbReference type="NCBI Taxonomy" id="1977292"/>
    <lineage>
        <taxon>Bacteria</taxon>
        <taxon>Bacillati</taxon>
        <taxon>Bacillota</taxon>
        <taxon>Bacilli</taxon>
        <taxon>Bacillales</taxon>
        <taxon>Paenibacillaceae</taxon>
        <taxon>Paenibacillus</taxon>
    </lineage>
</organism>
<feature type="domain" description="SHSP" evidence="3">
    <location>
        <begin position="33"/>
        <end position="146"/>
    </location>
</feature>
<comment type="caution">
    <text evidence="4">The sequence shown here is derived from an EMBL/GenBank/DDBJ whole genome shotgun (WGS) entry which is preliminary data.</text>
</comment>
<dbReference type="Gene3D" id="2.60.40.790">
    <property type="match status" value="1"/>
</dbReference>
<dbReference type="InterPro" id="IPR008978">
    <property type="entry name" value="HSP20-like_chaperone"/>
</dbReference>
<accession>A0A2W1NBN6</accession>
<evidence type="ECO:0000256" key="2">
    <source>
        <dbReference type="RuleBase" id="RU003616"/>
    </source>
</evidence>
<evidence type="ECO:0000256" key="1">
    <source>
        <dbReference type="PROSITE-ProRule" id="PRU00285"/>
    </source>
</evidence>
<dbReference type="InterPro" id="IPR002068">
    <property type="entry name" value="A-crystallin/Hsp20_dom"/>
</dbReference>
<comment type="similarity">
    <text evidence="1 2">Belongs to the small heat shock protein (HSP20) family.</text>
</comment>
<dbReference type="Pfam" id="PF00011">
    <property type="entry name" value="HSP20"/>
    <property type="match status" value="1"/>
</dbReference>
<dbReference type="RefSeq" id="WP_089198989.1">
    <property type="nucleotide sequence ID" value="NZ_NHRJ02000002.1"/>
</dbReference>
<gene>
    <name evidence="4" type="ORF">CBW46_005430</name>
</gene>
<dbReference type="EMBL" id="NHRJ02000002">
    <property type="protein sequence ID" value="PZE21847.1"/>
    <property type="molecule type" value="Genomic_DNA"/>
</dbReference>
<dbReference type="PROSITE" id="PS01031">
    <property type="entry name" value="SHSP"/>
    <property type="match status" value="1"/>
</dbReference>
<reference evidence="4" key="1">
    <citation type="submission" date="2018-06" db="EMBL/GenBank/DDBJ databases">
        <title>Paenibacillus xerothermodurans sp. nov. an extremely dry heat resistant spore forming bacterium isolated from the soil of Cape Canaveral, Florida.</title>
        <authorList>
            <person name="Seuylemezian A."/>
            <person name="Kaur N."/>
            <person name="Patil P."/>
            <person name="Patil P."/>
            <person name="Mayilraj S."/>
            <person name="Vaishampayan P."/>
        </authorList>
    </citation>
    <scope>NUCLEOTIDE SEQUENCE [LARGE SCALE GENOMIC DNA]</scope>
    <source>
        <strain evidence="4">ATCC 27380</strain>
    </source>
</reference>
<dbReference type="SUPFAM" id="SSF49764">
    <property type="entry name" value="HSP20-like chaperones"/>
    <property type="match status" value="1"/>
</dbReference>
<dbReference type="OrthoDB" id="1806521at2"/>
<evidence type="ECO:0000259" key="3">
    <source>
        <dbReference type="PROSITE" id="PS01031"/>
    </source>
</evidence>
<evidence type="ECO:0000313" key="4">
    <source>
        <dbReference type="EMBL" id="PZE21847.1"/>
    </source>
</evidence>
<keyword evidence="5" id="KW-1185">Reference proteome</keyword>
<evidence type="ECO:0000313" key="5">
    <source>
        <dbReference type="Proteomes" id="UP000214746"/>
    </source>
</evidence>
<dbReference type="PANTHER" id="PTHR11527">
    <property type="entry name" value="HEAT-SHOCK PROTEIN 20 FAMILY MEMBER"/>
    <property type="match status" value="1"/>
</dbReference>
<dbReference type="AlphaFoldDB" id="A0A2W1NBN6"/>
<dbReference type="Proteomes" id="UP000214746">
    <property type="component" value="Unassembled WGS sequence"/>
</dbReference>
<protein>
    <submittedName>
        <fullName evidence="4">Hsp20/alpha crystallin family protein</fullName>
    </submittedName>
</protein>
<proteinExistence type="inferred from homology"/>